<dbReference type="Gene3D" id="3.40.50.2300">
    <property type="match status" value="1"/>
</dbReference>
<dbReference type="InterPro" id="IPR050595">
    <property type="entry name" value="Bact_response_regulator"/>
</dbReference>
<dbReference type="STRING" id="94869.SAMN04488529_11533"/>
<evidence type="ECO:0000256" key="1">
    <source>
        <dbReference type="ARBA" id="ARBA00018672"/>
    </source>
</evidence>
<evidence type="ECO:0000256" key="2">
    <source>
        <dbReference type="ARBA" id="ARBA00022553"/>
    </source>
</evidence>
<dbReference type="EMBL" id="JACKWY010000009">
    <property type="protein sequence ID" value="MBB6715836.1"/>
    <property type="molecule type" value="Genomic_DNA"/>
</dbReference>
<dbReference type="Pfam" id="PF03861">
    <property type="entry name" value="ANTAR"/>
    <property type="match status" value="1"/>
</dbReference>
<dbReference type="RefSeq" id="WP_089972307.1">
    <property type="nucleotide sequence ID" value="NZ_CP071376.1"/>
</dbReference>
<keyword evidence="2 4" id="KW-0597">Phosphoprotein</keyword>
<name>A0A1H0VB52_9CLOT</name>
<dbReference type="PROSITE" id="PS50110">
    <property type="entry name" value="RESPONSE_REGULATORY"/>
    <property type="match status" value="1"/>
</dbReference>
<dbReference type="PANTHER" id="PTHR44591">
    <property type="entry name" value="STRESS RESPONSE REGULATOR PROTEIN 1"/>
    <property type="match status" value="1"/>
</dbReference>
<dbReference type="SUPFAM" id="SSF52172">
    <property type="entry name" value="CheY-like"/>
    <property type="match status" value="1"/>
</dbReference>
<dbReference type="InterPro" id="IPR001789">
    <property type="entry name" value="Sig_transdc_resp-reg_receiver"/>
</dbReference>
<evidence type="ECO:0000256" key="4">
    <source>
        <dbReference type="PROSITE-ProRule" id="PRU00169"/>
    </source>
</evidence>
<organism evidence="8 9">
    <name type="scientific">Clostridium gasigenes</name>
    <dbReference type="NCBI Taxonomy" id="94869"/>
    <lineage>
        <taxon>Bacteria</taxon>
        <taxon>Bacillati</taxon>
        <taxon>Bacillota</taxon>
        <taxon>Clostridia</taxon>
        <taxon>Eubacteriales</taxon>
        <taxon>Clostridiaceae</taxon>
        <taxon>Clostridium</taxon>
    </lineage>
</organism>
<reference evidence="8 9" key="1">
    <citation type="submission" date="2016-10" db="EMBL/GenBank/DDBJ databases">
        <authorList>
            <person name="de Groot N.N."/>
        </authorList>
    </citation>
    <scope>NUCLEOTIDE SEQUENCE [LARGE SCALE GENOMIC DNA]</scope>
    <source>
        <strain evidence="8 9">DSM 12272</strain>
    </source>
</reference>
<evidence type="ECO:0000256" key="3">
    <source>
        <dbReference type="ARBA" id="ARBA00024867"/>
    </source>
</evidence>
<dbReference type="PANTHER" id="PTHR44591:SF3">
    <property type="entry name" value="RESPONSE REGULATORY DOMAIN-CONTAINING PROTEIN"/>
    <property type="match status" value="1"/>
</dbReference>
<evidence type="ECO:0000259" key="6">
    <source>
        <dbReference type="PROSITE" id="PS50921"/>
    </source>
</evidence>
<dbReference type="SMART" id="SM00448">
    <property type="entry name" value="REC"/>
    <property type="match status" value="1"/>
</dbReference>
<proteinExistence type="predicted"/>
<evidence type="ECO:0000313" key="10">
    <source>
        <dbReference type="Proteomes" id="UP000585258"/>
    </source>
</evidence>
<feature type="domain" description="Response regulatory" evidence="5">
    <location>
        <begin position="4"/>
        <end position="119"/>
    </location>
</feature>
<dbReference type="InterPro" id="IPR005561">
    <property type="entry name" value="ANTAR"/>
</dbReference>
<evidence type="ECO:0000259" key="5">
    <source>
        <dbReference type="PROSITE" id="PS50110"/>
    </source>
</evidence>
<evidence type="ECO:0000313" key="8">
    <source>
        <dbReference type="EMBL" id="SDP75465.1"/>
    </source>
</evidence>
<dbReference type="Proteomes" id="UP000198597">
    <property type="component" value="Unassembled WGS sequence"/>
</dbReference>
<evidence type="ECO:0000313" key="9">
    <source>
        <dbReference type="Proteomes" id="UP000198597"/>
    </source>
</evidence>
<reference evidence="7 10" key="2">
    <citation type="submission" date="2020-08" db="EMBL/GenBank/DDBJ databases">
        <title>Clostridia isolated from Swiss meat.</title>
        <authorList>
            <person name="Wambui J."/>
            <person name="Stevens M.J.A."/>
            <person name="Stephan R."/>
        </authorList>
    </citation>
    <scope>NUCLEOTIDE SEQUENCE [LARGE SCALE GENOMIC DNA]</scope>
    <source>
        <strain evidence="7 10">CM001</strain>
    </source>
</reference>
<dbReference type="Proteomes" id="UP000585258">
    <property type="component" value="Unassembled WGS sequence"/>
</dbReference>
<keyword evidence="9" id="KW-1185">Reference proteome</keyword>
<dbReference type="InterPro" id="IPR011006">
    <property type="entry name" value="CheY-like_superfamily"/>
</dbReference>
<gene>
    <name evidence="7" type="ORF">H7E68_14110</name>
    <name evidence="8" type="ORF">SAMN04488529_11533</name>
</gene>
<sequence>MSKRIVIVDDEPITRMDLKSLLVDAGYDVVAEASDGFDAVEASKKYLPDIILMDINMPNLDGLKAAKIISRGGYAGGIILLTAFSDKEFIEKAKDVGVFAYLLKPLDEKSLIPTVEMVYSKSSEFKKLKKELDLSIKKIEERKIIERAKGMLMKEDNLTEEESYEKIRKLSMDRRCSMRSIGEAIVIAYEI</sequence>
<evidence type="ECO:0000313" key="7">
    <source>
        <dbReference type="EMBL" id="MBB6715836.1"/>
    </source>
</evidence>
<protein>
    <recommendedName>
        <fullName evidence="1">Stage 0 sporulation protein A homolog</fullName>
    </recommendedName>
</protein>
<accession>A0A1H0VB52</accession>
<feature type="domain" description="ANTAR" evidence="6">
    <location>
        <begin position="125"/>
        <end position="186"/>
    </location>
</feature>
<dbReference type="Gene3D" id="1.10.10.10">
    <property type="entry name" value="Winged helix-like DNA-binding domain superfamily/Winged helix DNA-binding domain"/>
    <property type="match status" value="1"/>
</dbReference>
<feature type="modified residue" description="4-aspartylphosphate" evidence="4">
    <location>
        <position position="54"/>
    </location>
</feature>
<dbReference type="SMART" id="SM01012">
    <property type="entry name" value="ANTAR"/>
    <property type="match status" value="1"/>
</dbReference>
<dbReference type="AlphaFoldDB" id="A0A1H0VB52"/>
<dbReference type="GO" id="GO:0000160">
    <property type="term" value="P:phosphorelay signal transduction system"/>
    <property type="evidence" value="ECO:0007669"/>
    <property type="project" value="InterPro"/>
</dbReference>
<dbReference type="GeneID" id="65308207"/>
<dbReference type="GO" id="GO:0003723">
    <property type="term" value="F:RNA binding"/>
    <property type="evidence" value="ECO:0007669"/>
    <property type="project" value="InterPro"/>
</dbReference>
<dbReference type="OrthoDB" id="9779069at2"/>
<dbReference type="PIRSF" id="PIRSF036382">
    <property type="entry name" value="RR_antiterm"/>
    <property type="match status" value="1"/>
</dbReference>
<comment type="function">
    <text evidence="3">May play the central regulatory role in sporulation. It may be an element of the effector pathway responsible for the activation of sporulation genes in response to nutritional stress. Spo0A may act in concert with spo0H (a sigma factor) to control the expression of some genes that are critical to the sporulation process.</text>
</comment>
<dbReference type="EMBL" id="FNJM01000015">
    <property type="protein sequence ID" value="SDP75465.1"/>
    <property type="molecule type" value="Genomic_DNA"/>
</dbReference>
<dbReference type="InterPro" id="IPR036388">
    <property type="entry name" value="WH-like_DNA-bd_sf"/>
</dbReference>
<dbReference type="PROSITE" id="PS50921">
    <property type="entry name" value="ANTAR"/>
    <property type="match status" value="1"/>
</dbReference>
<dbReference type="InterPro" id="IPR008327">
    <property type="entry name" value="Sig_transdc_resp-reg_antiterm"/>
</dbReference>
<dbReference type="Pfam" id="PF00072">
    <property type="entry name" value="Response_reg"/>
    <property type="match status" value="1"/>
</dbReference>